<feature type="transmembrane region" description="Helical" evidence="5">
    <location>
        <begin position="437"/>
        <end position="456"/>
    </location>
</feature>
<sequence length="510" mass="51944">MSALERAIANPEPVPGLDAESPVAGLARRSVGGIEVLAQSVSAVAPAGAALTIPAIIAAVTGSASLLPMIVAAGVTLLVASTITQFSRRMAAPGGVSAYIARGLGSTAALIGGVAQLVGYGFVAMFALAGTVYTTLSLADFAAPGLVASGVEAPGLAASGVWAAALMVVFGALALWILVRGIRRSARVTLVAEVVSVGVIALLTLALLAVLWATDAPMMADRTFAVFDPSGIDGPELLVATALAMTALVGFESASTLGGEAKRPLLAIPRAIVWTVFVSAGLYLLTGYAQLTAGEAGDLRGGDGFFPVDGLTAGLGMPWLGAVLELSIAISLFACLIASATAMTRVLFALSREGLLPRALGRTRRRSGTPVAAVGLTVLVVTAVPTVSVLLGAQIWPTMQWLLLGAATGYLVAYFLACIAAPVFLWRIGESGWRSTLVAAAGAIAVAVILVAYLAVEWTGARAVAAWVMVGVLGVTVLLAAWRTAFALRHPRIRGVYDVPTIADVWGGRR</sequence>
<keyword evidence="8" id="KW-1185">Reference proteome</keyword>
<evidence type="ECO:0000259" key="6">
    <source>
        <dbReference type="Pfam" id="PF00324"/>
    </source>
</evidence>
<dbReference type="PIRSF" id="PIRSF006060">
    <property type="entry name" value="AA_transporter"/>
    <property type="match status" value="1"/>
</dbReference>
<accession>A0A4V1QRV9</accession>
<dbReference type="RefSeq" id="WP_165307658.1">
    <property type="nucleotide sequence ID" value="NZ_SDPL01000210.1"/>
</dbReference>
<keyword evidence="2 5" id="KW-0812">Transmembrane</keyword>
<feature type="transmembrane region" description="Helical" evidence="5">
    <location>
        <begin position="190"/>
        <end position="213"/>
    </location>
</feature>
<feature type="transmembrane region" description="Helical" evidence="5">
    <location>
        <begin position="401"/>
        <end position="425"/>
    </location>
</feature>
<keyword evidence="4 5" id="KW-0472">Membrane</keyword>
<dbReference type="GO" id="GO:0016020">
    <property type="term" value="C:membrane"/>
    <property type="evidence" value="ECO:0007669"/>
    <property type="project" value="UniProtKB-SubCell"/>
</dbReference>
<feature type="non-terminal residue" evidence="7">
    <location>
        <position position="510"/>
    </location>
</feature>
<organism evidence="7 8">
    <name type="scientific">Agromyces binzhouensis</name>
    <dbReference type="NCBI Taxonomy" id="1817495"/>
    <lineage>
        <taxon>Bacteria</taxon>
        <taxon>Bacillati</taxon>
        <taxon>Actinomycetota</taxon>
        <taxon>Actinomycetes</taxon>
        <taxon>Micrococcales</taxon>
        <taxon>Microbacteriaceae</taxon>
        <taxon>Agromyces</taxon>
    </lineage>
</organism>
<dbReference type="GO" id="GO:0055085">
    <property type="term" value="P:transmembrane transport"/>
    <property type="evidence" value="ECO:0007669"/>
    <property type="project" value="InterPro"/>
</dbReference>
<feature type="transmembrane region" description="Helical" evidence="5">
    <location>
        <begin position="371"/>
        <end position="395"/>
    </location>
</feature>
<evidence type="ECO:0000313" key="7">
    <source>
        <dbReference type="EMBL" id="RXZ46253.1"/>
    </source>
</evidence>
<comment type="caution">
    <text evidence="7">The sequence shown here is derived from an EMBL/GenBank/DDBJ whole genome shotgun (WGS) entry which is preliminary data.</text>
</comment>
<dbReference type="Proteomes" id="UP000292881">
    <property type="component" value="Unassembled WGS sequence"/>
</dbReference>
<feature type="transmembrane region" description="Helical" evidence="5">
    <location>
        <begin position="66"/>
        <end position="87"/>
    </location>
</feature>
<proteinExistence type="predicted"/>
<evidence type="ECO:0000313" key="8">
    <source>
        <dbReference type="Proteomes" id="UP000292881"/>
    </source>
</evidence>
<feature type="transmembrane region" description="Helical" evidence="5">
    <location>
        <begin position="271"/>
        <end position="291"/>
    </location>
</feature>
<comment type="subcellular location">
    <subcellularLocation>
        <location evidence="1">Membrane</location>
        <topology evidence="1">Multi-pass membrane protein</topology>
    </subcellularLocation>
</comment>
<evidence type="ECO:0000256" key="5">
    <source>
        <dbReference type="SAM" id="Phobius"/>
    </source>
</evidence>
<name>A0A4V1QRV9_9MICO</name>
<feature type="transmembrane region" description="Helical" evidence="5">
    <location>
        <begin position="108"/>
        <end position="136"/>
    </location>
</feature>
<feature type="transmembrane region" description="Helical" evidence="5">
    <location>
        <begin position="237"/>
        <end position="259"/>
    </location>
</feature>
<evidence type="ECO:0000256" key="4">
    <source>
        <dbReference type="ARBA" id="ARBA00023136"/>
    </source>
</evidence>
<feature type="transmembrane region" description="Helical" evidence="5">
    <location>
        <begin position="156"/>
        <end position="178"/>
    </location>
</feature>
<keyword evidence="3 5" id="KW-1133">Transmembrane helix</keyword>
<reference evidence="7 8" key="1">
    <citation type="submission" date="2019-01" db="EMBL/GenBank/DDBJ databases">
        <authorList>
            <person name="Li J."/>
        </authorList>
    </citation>
    <scope>NUCLEOTIDE SEQUENCE [LARGE SCALE GENOMIC DNA]</scope>
    <source>
        <strain evidence="7 8">CGMCC 4.7180</strain>
    </source>
</reference>
<dbReference type="AlphaFoldDB" id="A0A4V1QRV9"/>
<feature type="transmembrane region" description="Helical" evidence="5">
    <location>
        <begin position="462"/>
        <end position="482"/>
    </location>
</feature>
<feature type="transmembrane region" description="Helical" evidence="5">
    <location>
        <begin position="36"/>
        <end position="60"/>
    </location>
</feature>
<evidence type="ECO:0000256" key="3">
    <source>
        <dbReference type="ARBA" id="ARBA00022989"/>
    </source>
</evidence>
<dbReference type="PANTHER" id="PTHR42770">
    <property type="entry name" value="AMINO ACID TRANSPORTER-RELATED"/>
    <property type="match status" value="1"/>
</dbReference>
<protein>
    <submittedName>
        <fullName evidence="7">APC family permease</fullName>
    </submittedName>
</protein>
<feature type="domain" description="Amino acid permease/ SLC12A" evidence="6">
    <location>
        <begin position="36"/>
        <end position="453"/>
    </location>
</feature>
<dbReference type="EMBL" id="SDPL01000210">
    <property type="protein sequence ID" value="RXZ46253.1"/>
    <property type="molecule type" value="Genomic_DNA"/>
</dbReference>
<dbReference type="PANTHER" id="PTHR42770:SF7">
    <property type="entry name" value="MEMBRANE PROTEIN"/>
    <property type="match status" value="1"/>
</dbReference>
<evidence type="ECO:0000256" key="1">
    <source>
        <dbReference type="ARBA" id="ARBA00004141"/>
    </source>
</evidence>
<dbReference type="InterPro" id="IPR050367">
    <property type="entry name" value="APC_superfamily"/>
</dbReference>
<dbReference type="Pfam" id="PF00324">
    <property type="entry name" value="AA_permease"/>
    <property type="match status" value="1"/>
</dbReference>
<dbReference type="InterPro" id="IPR004841">
    <property type="entry name" value="AA-permease/SLC12A_dom"/>
</dbReference>
<gene>
    <name evidence="7" type="ORF">ESO86_10875</name>
</gene>
<dbReference type="Gene3D" id="1.20.1740.10">
    <property type="entry name" value="Amino acid/polyamine transporter I"/>
    <property type="match status" value="1"/>
</dbReference>
<evidence type="ECO:0000256" key="2">
    <source>
        <dbReference type="ARBA" id="ARBA00022692"/>
    </source>
</evidence>